<dbReference type="GeneID" id="89336822"/>
<accession>A0AAX4L4C2</accession>
<evidence type="ECO:0000313" key="3">
    <source>
        <dbReference type="Proteomes" id="UP001432202"/>
    </source>
</evidence>
<dbReference type="InterPro" id="IPR050177">
    <property type="entry name" value="Lipid_A_modif_metabolic_enz"/>
</dbReference>
<dbReference type="Gene3D" id="3.40.50.720">
    <property type="entry name" value="NAD(P)-binding Rossmann-like Domain"/>
    <property type="match status" value="1"/>
</dbReference>
<dbReference type="InterPro" id="IPR001509">
    <property type="entry name" value="Epimerase_deHydtase"/>
</dbReference>
<dbReference type="PANTHER" id="PTHR43245:SF13">
    <property type="entry name" value="UDP-D-APIOSE_UDP-D-XYLOSE SYNTHASE 2"/>
    <property type="match status" value="1"/>
</dbReference>
<reference evidence="2 3" key="1">
    <citation type="submission" date="2024-02" db="EMBL/GenBank/DDBJ databases">
        <title>STSV induces naive adaptation in Sulfolobus.</title>
        <authorList>
            <person name="Xiang X."/>
            <person name="Song M."/>
        </authorList>
    </citation>
    <scope>NUCLEOTIDE SEQUENCE [LARGE SCALE GENOMIC DNA]</scope>
    <source>
        <strain evidence="2 3">RT2</strain>
    </source>
</reference>
<keyword evidence="3" id="KW-1185">Reference proteome</keyword>
<gene>
    <name evidence="2" type="ORF">V6M85_08595</name>
</gene>
<organism evidence="2 3">
    <name type="scientific">Sulfolobus tengchongensis</name>
    <dbReference type="NCBI Taxonomy" id="207809"/>
    <lineage>
        <taxon>Archaea</taxon>
        <taxon>Thermoproteota</taxon>
        <taxon>Thermoprotei</taxon>
        <taxon>Sulfolobales</taxon>
        <taxon>Sulfolobaceae</taxon>
        <taxon>Sulfolobus</taxon>
    </lineage>
</organism>
<dbReference type="AlphaFoldDB" id="A0AAX4L4C2"/>
<sequence>MRILTLGGTGFVGSNFVRYAINKGHEVLVYARSMNQYAKALQEIGANIILSYENYLKDVDCLVYFIGAMWAKDPKEFDYLQVRLPYEIGQKFFRVNSGKFIYISSIGVSENIDAKERPIVEESSHCLGLNPNTLHGITKCEGEKRIATFPNYAILRFPIIYGPYSRIMMWRIFMWLVSHGVGIKNDNLFSVVSTINTSKAIELSCKYKRNDYFYITDREPSSLTSLFLDASKAINREIKGWIPFNVKILEPFRSAHEILKMAYDVLSRQLIYSYAKAERELGYTPEDVRIETFKEMAKYYGIIT</sequence>
<dbReference type="PANTHER" id="PTHR43245">
    <property type="entry name" value="BIFUNCTIONAL POLYMYXIN RESISTANCE PROTEIN ARNA"/>
    <property type="match status" value="1"/>
</dbReference>
<dbReference type="InterPro" id="IPR036291">
    <property type="entry name" value="NAD(P)-bd_dom_sf"/>
</dbReference>
<protein>
    <submittedName>
        <fullName evidence="2">NAD(P)-dependent oxidoreductase</fullName>
    </submittedName>
</protein>
<proteinExistence type="predicted"/>
<evidence type="ECO:0000259" key="1">
    <source>
        <dbReference type="Pfam" id="PF01370"/>
    </source>
</evidence>
<dbReference type="EMBL" id="CP146016">
    <property type="protein sequence ID" value="WWQ61802.1"/>
    <property type="molecule type" value="Genomic_DNA"/>
</dbReference>
<feature type="domain" description="NAD-dependent epimerase/dehydratase" evidence="1">
    <location>
        <begin position="3"/>
        <end position="164"/>
    </location>
</feature>
<dbReference type="Pfam" id="PF01370">
    <property type="entry name" value="Epimerase"/>
    <property type="match status" value="1"/>
</dbReference>
<dbReference type="Proteomes" id="UP001432202">
    <property type="component" value="Chromosome"/>
</dbReference>
<evidence type="ECO:0000313" key="2">
    <source>
        <dbReference type="EMBL" id="WWQ61802.1"/>
    </source>
</evidence>
<name>A0AAX4L4C2_9CREN</name>
<dbReference type="RefSeq" id="WP_338604694.1">
    <property type="nucleotide sequence ID" value="NZ_CP146016.1"/>
</dbReference>
<dbReference type="SUPFAM" id="SSF51735">
    <property type="entry name" value="NAD(P)-binding Rossmann-fold domains"/>
    <property type="match status" value="1"/>
</dbReference>